<evidence type="ECO:0000256" key="9">
    <source>
        <dbReference type="ARBA" id="ARBA00022777"/>
    </source>
</evidence>
<dbReference type="SUPFAM" id="SSF103190">
    <property type="entry name" value="Sensory domain-like"/>
    <property type="match status" value="1"/>
</dbReference>
<dbReference type="PANTHER" id="PTHR44936">
    <property type="entry name" value="SENSOR PROTEIN CREC"/>
    <property type="match status" value="1"/>
</dbReference>
<dbReference type="InterPro" id="IPR005467">
    <property type="entry name" value="His_kinase_dom"/>
</dbReference>
<gene>
    <name evidence="17" type="ORF">GCM10010968_14970</name>
</gene>
<dbReference type="EC" id="2.7.13.3" evidence="3"/>
<dbReference type="InterPro" id="IPR016120">
    <property type="entry name" value="Sig_transdc_His_kin_SpoOB"/>
</dbReference>
<feature type="domain" description="Histidine kinase" evidence="16">
    <location>
        <begin position="311"/>
        <end position="409"/>
    </location>
</feature>
<dbReference type="CDD" id="cd00075">
    <property type="entry name" value="HATPase"/>
    <property type="match status" value="1"/>
</dbReference>
<evidence type="ECO:0000256" key="3">
    <source>
        <dbReference type="ARBA" id="ARBA00012438"/>
    </source>
</evidence>
<evidence type="ECO:0000313" key="17">
    <source>
        <dbReference type="EMBL" id="GGN83800.1"/>
    </source>
</evidence>
<keyword evidence="7 15" id="KW-0812">Transmembrane</keyword>
<evidence type="ECO:0000256" key="1">
    <source>
        <dbReference type="ARBA" id="ARBA00000085"/>
    </source>
</evidence>
<dbReference type="EMBL" id="BMLM01000001">
    <property type="protein sequence ID" value="GGN83800.1"/>
    <property type="molecule type" value="Genomic_DNA"/>
</dbReference>
<evidence type="ECO:0000256" key="2">
    <source>
        <dbReference type="ARBA" id="ARBA00004651"/>
    </source>
</evidence>
<dbReference type="Gene3D" id="3.30.565.10">
    <property type="entry name" value="Histidine kinase-like ATPase, C-terminal domain"/>
    <property type="match status" value="1"/>
</dbReference>
<evidence type="ECO:0000313" key="18">
    <source>
        <dbReference type="Proteomes" id="UP000626982"/>
    </source>
</evidence>
<dbReference type="InterPro" id="IPR050980">
    <property type="entry name" value="2C_sensor_his_kinase"/>
</dbReference>
<evidence type="ECO:0000256" key="13">
    <source>
        <dbReference type="ARBA" id="ARBA00023136"/>
    </source>
</evidence>
<dbReference type="PRINTS" id="PR00344">
    <property type="entry name" value="BCTRLSENSOR"/>
</dbReference>
<evidence type="ECO:0000256" key="4">
    <source>
        <dbReference type="ARBA" id="ARBA00022475"/>
    </source>
</evidence>
<dbReference type="Gene3D" id="3.30.450.20">
    <property type="entry name" value="PAS domain"/>
    <property type="match status" value="1"/>
</dbReference>
<protein>
    <recommendedName>
        <fullName evidence="3">histidine kinase</fullName>
        <ecNumber evidence="3">2.7.13.3</ecNumber>
    </recommendedName>
</protein>
<dbReference type="Pfam" id="PF02518">
    <property type="entry name" value="HATPase_c"/>
    <property type="match status" value="1"/>
</dbReference>
<proteinExistence type="predicted"/>
<evidence type="ECO:0000256" key="6">
    <source>
        <dbReference type="ARBA" id="ARBA00022679"/>
    </source>
</evidence>
<dbReference type="InterPro" id="IPR033463">
    <property type="entry name" value="sCache_3"/>
</dbReference>
<keyword evidence="9" id="KW-0418">Kinase</keyword>
<keyword evidence="6" id="KW-0808">Transferase</keyword>
<keyword evidence="10" id="KW-0067">ATP-binding</keyword>
<keyword evidence="11 15" id="KW-1133">Transmembrane helix</keyword>
<evidence type="ECO:0000256" key="8">
    <source>
        <dbReference type="ARBA" id="ARBA00022741"/>
    </source>
</evidence>
<keyword evidence="5" id="KW-0597">Phosphoprotein</keyword>
<evidence type="ECO:0000256" key="5">
    <source>
        <dbReference type="ARBA" id="ARBA00022553"/>
    </source>
</evidence>
<reference evidence="18" key="1">
    <citation type="journal article" date="2019" name="Int. J. Syst. Evol. Microbiol.">
        <title>The Global Catalogue of Microorganisms (GCM) 10K type strain sequencing project: providing services to taxonomists for standard genome sequencing and annotation.</title>
        <authorList>
            <consortium name="The Broad Institute Genomics Platform"/>
            <consortium name="The Broad Institute Genome Sequencing Center for Infectious Disease"/>
            <person name="Wu L."/>
            <person name="Ma J."/>
        </authorList>
    </citation>
    <scope>NUCLEOTIDE SEQUENCE [LARGE SCALE GENOMIC DNA]</scope>
    <source>
        <strain evidence="18">CGMCC 1.6960</strain>
    </source>
</reference>
<keyword evidence="12" id="KW-0902">Two-component regulatory system</keyword>
<keyword evidence="4" id="KW-1003">Cell membrane</keyword>
<dbReference type="PANTHER" id="PTHR44936:SF9">
    <property type="entry name" value="SENSOR PROTEIN CREC"/>
    <property type="match status" value="1"/>
</dbReference>
<dbReference type="InterPro" id="IPR029151">
    <property type="entry name" value="Sensor-like_sf"/>
</dbReference>
<dbReference type="InterPro" id="IPR036890">
    <property type="entry name" value="HATPase_C_sf"/>
</dbReference>
<evidence type="ECO:0000256" key="15">
    <source>
        <dbReference type="SAM" id="Phobius"/>
    </source>
</evidence>
<dbReference type="Proteomes" id="UP000626982">
    <property type="component" value="Unassembled WGS sequence"/>
</dbReference>
<organism evidence="17 18">
    <name type="scientific">Agrococcus terreus</name>
    <dbReference type="NCBI Taxonomy" id="574649"/>
    <lineage>
        <taxon>Bacteria</taxon>
        <taxon>Bacillati</taxon>
        <taxon>Actinomycetota</taxon>
        <taxon>Actinomycetes</taxon>
        <taxon>Micrococcales</taxon>
        <taxon>Microbacteriaceae</taxon>
        <taxon>Agrococcus</taxon>
    </lineage>
</organism>
<keyword evidence="8" id="KW-0547">Nucleotide-binding</keyword>
<feature type="transmembrane region" description="Helical" evidence="15">
    <location>
        <begin position="182"/>
        <end position="202"/>
    </location>
</feature>
<keyword evidence="18" id="KW-1185">Reference proteome</keyword>
<evidence type="ECO:0000256" key="14">
    <source>
        <dbReference type="SAM" id="Coils"/>
    </source>
</evidence>
<dbReference type="SMART" id="SM00387">
    <property type="entry name" value="HATPase_c"/>
    <property type="match status" value="1"/>
</dbReference>
<dbReference type="PROSITE" id="PS50109">
    <property type="entry name" value="HIS_KIN"/>
    <property type="match status" value="1"/>
</dbReference>
<dbReference type="Pfam" id="PF17203">
    <property type="entry name" value="sCache_3_2"/>
    <property type="match status" value="1"/>
</dbReference>
<feature type="coiled-coil region" evidence="14">
    <location>
        <begin position="198"/>
        <end position="228"/>
    </location>
</feature>
<evidence type="ECO:0000256" key="12">
    <source>
        <dbReference type="ARBA" id="ARBA00023012"/>
    </source>
</evidence>
<dbReference type="SUPFAM" id="SSF55874">
    <property type="entry name" value="ATPase domain of HSP90 chaperone/DNA topoisomerase II/histidine kinase"/>
    <property type="match status" value="1"/>
</dbReference>
<comment type="catalytic activity">
    <reaction evidence="1">
        <text>ATP + protein L-histidine = ADP + protein N-phospho-L-histidine.</text>
        <dbReference type="EC" id="2.7.13.3"/>
    </reaction>
</comment>
<accession>A0ABQ2KJD0</accession>
<dbReference type="SUPFAM" id="SSF55890">
    <property type="entry name" value="Sporulation response regulatory protein Spo0B"/>
    <property type="match status" value="1"/>
</dbReference>
<dbReference type="RefSeq" id="WP_188717558.1">
    <property type="nucleotide sequence ID" value="NZ_BAABBD010000002.1"/>
</dbReference>
<comment type="subcellular location">
    <subcellularLocation>
        <location evidence="2">Cell membrane</location>
        <topology evidence="2">Multi-pass membrane protein</topology>
    </subcellularLocation>
</comment>
<name>A0ABQ2KJD0_9MICO</name>
<dbReference type="InterPro" id="IPR004358">
    <property type="entry name" value="Sig_transdc_His_kin-like_C"/>
</dbReference>
<keyword evidence="14" id="KW-0175">Coiled coil</keyword>
<comment type="caution">
    <text evidence="17">The sequence shown here is derived from an EMBL/GenBank/DDBJ whole genome shotgun (WGS) entry which is preliminary data.</text>
</comment>
<evidence type="ECO:0000259" key="16">
    <source>
        <dbReference type="PROSITE" id="PS50109"/>
    </source>
</evidence>
<evidence type="ECO:0000256" key="11">
    <source>
        <dbReference type="ARBA" id="ARBA00022989"/>
    </source>
</evidence>
<dbReference type="InterPro" id="IPR003594">
    <property type="entry name" value="HATPase_dom"/>
</dbReference>
<keyword evidence="13 15" id="KW-0472">Membrane</keyword>
<evidence type="ECO:0000256" key="7">
    <source>
        <dbReference type="ARBA" id="ARBA00022692"/>
    </source>
</evidence>
<evidence type="ECO:0000256" key="10">
    <source>
        <dbReference type="ARBA" id="ARBA00022840"/>
    </source>
</evidence>
<sequence>MPGSAAGVGVPSRLWRLLVAQCLIVLACVGATTAVAVAVQERAVRAATEARVLDVARSLASLEQVQAAVVGPREAAMAELQPLADLLGESGGVDYVVIADADGVRLAHPTPAERGRALSTDAAAVLRGEVFVGVEEGTLGPTLRAKVPIVRDGAVVGVASVGIAEHRLAASTAEATGSLTPWVAGALVVGVALSAAVGAVVARRIRRLEDDVRELEAQRRVADALRDQAHEFHTRLHAIRGLVAEGEPTAALDYIGGLVPVGEGVDAALDDPALRALVEGLAAAATSAGGALEVDPGSSVPAGALVDADLEVVANLVRNAIESRPGARVRLLVAADADALLVQVDDDGPGIAPEEVARVFERGVSGKGAGRGLGLGIVARHVRDRGGEATVGRSPDGGARLLVELPLAAVPR</sequence>